<dbReference type="InterPro" id="IPR018640">
    <property type="entry name" value="DUF2063"/>
</dbReference>
<dbReference type="Gene3D" id="1.10.150.690">
    <property type="entry name" value="DUF2063"/>
    <property type="match status" value="1"/>
</dbReference>
<sequence>MTSLDSFRLGLLDPGYPAPAGLENGAHKAAGNRYDVYRNNVTHSLIAALRTAFPLVCKILGSKSFAGLAPAFVRSHPPRSPLMMHYGAEFPQFLANFPELSKFGFLSDCAKLDLAFRASYHAADSLSIDPTAFQTLPPDVVMQERLKLAPSTRVLRSRWPIFDIWRFNNVINAPKPTLQAQDVLITRPEFDPQPHLLPTGAASWLDRLGKGDTFGEAYDSALATTPEFDLSKSLIVAFQSAAFCKVQGL</sequence>
<dbReference type="Pfam" id="PF09836">
    <property type="entry name" value="DUF2063"/>
    <property type="match status" value="1"/>
</dbReference>
<name>A0A0F9ND53_9ZZZZ</name>
<proteinExistence type="predicted"/>
<feature type="domain" description="Putative DNA-binding" evidence="1">
    <location>
        <begin position="15"/>
        <end position="94"/>
    </location>
</feature>
<dbReference type="InterPro" id="IPR044922">
    <property type="entry name" value="DUF2063_N_sf"/>
</dbReference>
<dbReference type="EMBL" id="LAZR01003524">
    <property type="protein sequence ID" value="KKN17400.1"/>
    <property type="molecule type" value="Genomic_DNA"/>
</dbReference>
<evidence type="ECO:0000313" key="2">
    <source>
        <dbReference type="EMBL" id="KKN17400.1"/>
    </source>
</evidence>
<evidence type="ECO:0000259" key="1">
    <source>
        <dbReference type="Pfam" id="PF09836"/>
    </source>
</evidence>
<comment type="caution">
    <text evidence="2">The sequence shown here is derived from an EMBL/GenBank/DDBJ whole genome shotgun (WGS) entry which is preliminary data.</text>
</comment>
<gene>
    <name evidence="2" type="ORF">LCGC14_0966220</name>
</gene>
<dbReference type="AlphaFoldDB" id="A0A0F9ND53"/>
<accession>A0A0F9ND53</accession>
<reference evidence="2" key="1">
    <citation type="journal article" date="2015" name="Nature">
        <title>Complex archaea that bridge the gap between prokaryotes and eukaryotes.</title>
        <authorList>
            <person name="Spang A."/>
            <person name="Saw J.H."/>
            <person name="Jorgensen S.L."/>
            <person name="Zaremba-Niedzwiedzka K."/>
            <person name="Martijn J."/>
            <person name="Lind A.E."/>
            <person name="van Eijk R."/>
            <person name="Schleper C."/>
            <person name="Guy L."/>
            <person name="Ettema T.J."/>
        </authorList>
    </citation>
    <scope>NUCLEOTIDE SEQUENCE</scope>
</reference>
<organism evidence="2">
    <name type="scientific">marine sediment metagenome</name>
    <dbReference type="NCBI Taxonomy" id="412755"/>
    <lineage>
        <taxon>unclassified sequences</taxon>
        <taxon>metagenomes</taxon>
        <taxon>ecological metagenomes</taxon>
    </lineage>
</organism>
<protein>
    <recommendedName>
        <fullName evidence="1">Putative DNA-binding domain-containing protein</fullName>
    </recommendedName>
</protein>